<evidence type="ECO:0000259" key="1">
    <source>
        <dbReference type="Pfam" id="PF12728"/>
    </source>
</evidence>
<dbReference type="InterPro" id="IPR041657">
    <property type="entry name" value="HTH_17"/>
</dbReference>
<dbReference type="GO" id="GO:0003677">
    <property type="term" value="F:DNA binding"/>
    <property type="evidence" value="ECO:0007669"/>
    <property type="project" value="InterPro"/>
</dbReference>
<dbReference type="GeneID" id="11468017"/>
<dbReference type="NCBIfam" id="TIGR01764">
    <property type="entry name" value="excise"/>
    <property type="match status" value="1"/>
</dbReference>
<keyword evidence="3" id="KW-1185">Reference proteome</keyword>
<dbReference type="InterPro" id="IPR009061">
    <property type="entry name" value="DNA-bd_dom_put_sf"/>
</dbReference>
<sequence length="72" mass="8430">MKGYHAGMRVYTVDEVARILRVHPLTVLRYIKRGRLRAKRIGRGYRITERELNIFLGLDRNEFLSPQEGSDA</sequence>
<dbReference type="Gene3D" id="1.10.1660.10">
    <property type="match status" value="1"/>
</dbReference>
<evidence type="ECO:0000313" key="3">
    <source>
        <dbReference type="Proteomes" id="UP000000958"/>
    </source>
</evidence>
<dbReference type="Pfam" id="PF12728">
    <property type="entry name" value="HTH_17"/>
    <property type="match status" value="1"/>
</dbReference>
<feature type="domain" description="Helix-turn-helix" evidence="1">
    <location>
        <begin position="10"/>
        <end position="56"/>
    </location>
</feature>
<dbReference type="InterPro" id="IPR010093">
    <property type="entry name" value="SinI_DNA-bd"/>
</dbReference>
<dbReference type="KEGG" id="vg:11468017"/>
<reference evidence="2 3" key="1">
    <citation type="journal article" date="2009" name="J. Virol.">
        <title>The closest relatives of icosahedral viruses of thermophilic bacteria are among viruses and plasmids of the halophilic archaea.</title>
        <authorList>
            <person name="Jalasvuori M."/>
            <person name="Jaatinen S.T."/>
            <person name="Laurinavicius S."/>
            <person name="Ahola-Iivarinen E."/>
            <person name="Kalkkinen N."/>
            <person name="Bamford D.H."/>
            <person name="Bamford J.K."/>
        </authorList>
    </citation>
    <scope>NUCLEOTIDE SEQUENCE</scope>
</reference>
<dbReference type="RefSeq" id="YP_003169739.1">
    <property type="nucleotide sequence ID" value="NC_013197.1"/>
</dbReference>
<organism evidence="2 3">
    <name type="scientific">Thermus virus P23-77</name>
    <dbReference type="NCBI Taxonomy" id="1714272"/>
    <lineage>
        <taxon>Viruses</taxon>
        <taxon>Singelaviria</taxon>
        <taxon>Helvetiavirae</taxon>
        <taxon>Dividoviricota</taxon>
        <taxon>Laserviricetes</taxon>
        <taxon>Halopanivirales</taxon>
        <taxon>Matsushitaviridae</taxon>
        <taxon>Hukuchivirus</taxon>
        <taxon>Hukuchivirus P2377</taxon>
    </lineage>
</organism>
<proteinExistence type="predicted"/>
<dbReference type="EMBL" id="GQ403789">
    <property type="protein sequence ID" value="ACV05059.1"/>
    <property type="molecule type" value="Genomic_DNA"/>
</dbReference>
<name>C8CHN0_9VIRU</name>
<protein>
    <recommendedName>
        <fullName evidence="1">Helix-turn-helix domain-containing protein</fullName>
    </recommendedName>
</protein>
<dbReference type="SUPFAM" id="SSF46955">
    <property type="entry name" value="Putative DNA-binding domain"/>
    <property type="match status" value="1"/>
</dbReference>
<evidence type="ECO:0000313" key="2">
    <source>
        <dbReference type="EMBL" id="ACV05059.1"/>
    </source>
</evidence>
<accession>C8CHN0</accession>
<dbReference type="Proteomes" id="UP000000958">
    <property type="component" value="Segment"/>
</dbReference>